<accession>A0ABQ0AIB1</accession>
<dbReference type="RefSeq" id="WP_353397558.1">
    <property type="nucleotide sequence ID" value="NZ_BAABWU010000002.1"/>
</dbReference>
<protein>
    <submittedName>
        <fullName evidence="2">Uncharacterized protein</fullName>
    </submittedName>
</protein>
<evidence type="ECO:0000313" key="3">
    <source>
        <dbReference type="Proteomes" id="UP001441944"/>
    </source>
</evidence>
<feature type="region of interest" description="Disordered" evidence="1">
    <location>
        <begin position="72"/>
        <end position="102"/>
    </location>
</feature>
<name>A0ABQ0AIB1_9RHOB</name>
<reference evidence="2 3" key="1">
    <citation type="submission" date="2024-04" db="EMBL/GenBank/DDBJ databases">
        <title>Draft genome sequence of Pseudophaeobacter arcticus NBRC 116598.</title>
        <authorList>
            <person name="Miyakawa T."/>
            <person name="Kusuya Y."/>
            <person name="Miura T."/>
        </authorList>
    </citation>
    <scope>NUCLEOTIDE SEQUENCE [LARGE SCALE GENOMIC DNA]</scope>
    <source>
        <strain evidence="2 3">SU-CL00105</strain>
    </source>
</reference>
<keyword evidence="3" id="KW-1185">Reference proteome</keyword>
<evidence type="ECO:0000256" key="1">
    <source>
        <dbReference type="SAM" id="MobiDB-lite"/>
    </source>
</evidence>
<comment type="caution">
    <text evidence="2">The sequence shown here is derived from an EMBL/GenBank/DDBJ whole genome shotgun (WGS) entry which is preliminary data.</text>
</comment>
<evidence type="ECO:0000313" key="2">
    <source>
        <dbReference type="EMBL" id="GAA6195574.1"/>
    </source>
</evidence>
<proteinExistence type="predicted"/>
<dbReference type="Proteomes" id="UP001441944">
    <property type="component" value="Unassembled WGS sequence"/>
</dbReference>
<dbReference type="EMBL" id="BAABWU010000002">
    <property type="protein sequence ID" value="GAA6195574.1"/>
    <property type="molecule type" value="Genomic_DNA"/>
</dbReference>
<sequence length="155" mass="16306">MLIQGSMSQELLSSLNRKSTKMNGEQAEKLAAFLSSFEPDKLLDANARTMLIQVKDPDLGSGKNLDAALAGSGSAATERAAQSGADAALRADRPLPPQERQGISTVDDEIVELIAATVEAYDSTSEDALSLGDTVLAALEEAGYDKSQPAIDFYA</sequence>
<gene>
    <name evidence="2" type="ORF">NBRC116598_10180</name>
</gene>
<organism evidence="2 3">
    <name type="scientific">Pseudophaeobacter arcticus</name>
    <dbReference type="NCBI Taxonomy" id="385492"/>
    <lineage>
        <taxon>Bacteria</taxon>
        <taxon>Pseudomonadati</taxon>
        <taxon>Pseudomonadota</taxon>
        <taxon>Alphaproteobacteria</taxon>
        <taxon>Rhodobacterales</taxon>
        <taxon>Paracoccaceae</taxon>
        <taxon>Pseudophaeobacter</taxon>
    </lineage>
</organism>